<protein>
    <submittedName>
        <fullName evidence="1">Uncharacterized protein</fullName>
    </submittedName>
</protein>
<accession>S4P7S1</accession>
<proteinExistence type="predicted"/>
<evidence type="ECO:0000313" key="1">
    <source>
        <dbReference type="EMBL" id="JAA86294.1"/>
    </source>
</evidence>
<dbReference type="AlphaFoldDB" id="S4P7S1"/>
<reference evidence="1" key="2">
    <citation type="submission" date="2013-05" db="EMBL/GenBank/DDBJ databases">
        <authorList>
            <person name="Carter J.-M."/>
            <person name="Baker S.C."/>
            <person name="Pink R."/>
            <person name="Carter D.R.F."/>
            <person name="Collins A."/>
            <person name="Tomlin J."/>
            <person name="Gibbs M."/>
            <person name="Breuker C.J."/>
        </authorList>
    </citation>
    <scope>NUCLEOTIDE SEQUENCE</scope>
    <source>
        <tissue evidence="1">Ovary</tissue>
    </source>
</reference>
<organism evidence="1">
    <name type="scientific">Pararge aegeria</name>
    <name type="common">speckled wood butterfly</name>
    <dbReference type="NCBI Taxonomy" id="116150"/>
    <lineage>
        <taxon>Eukaryota</taxon>
        <taxon>Metazoa</taxon>
        <taxon>Ecdysozoa</taxon>
        <taxon>Arthropoda</taxon>
        <taxon>Hexapoda</taxon>
        <taxon>Insecta</taxon>
        <taxon>Pterygota</taxon>
        <taxon>Neoptera</taxon>
        <taxon>Endopterygota</taxon>
        <taxon>Lepidoptera</taxon>
        <taxon>Glossata</taxon>
        <taxon>Ditrysia</taxon>
        <taxon>Papilionoidea</taxon>
        <taxon>Nymphalidae</taxon>
        <taxon>Satyrinae</taxon>
        <taxon>Satyrini</taxon>
        <taxon>Parargina</taxon>
        <taxon>Pararge</taxon>
    </lineage>
</organism>
<sequence length="67" mass="7667">MGQSLWIACVKSSSLGFQVKASCNRQLSCRFTFSLLMQLKTCIMDLFIKYYASFKLEVYALKPSPMN</sequence>
<name>S4P7S1_9NEOP</name>
<dbReference type="EMBL" id="GAIX01006266">
    <property type="protein sequence ID" value="JAA86294.1"/>
    <property type="molecule type" value="Transcribed_RNA"/>
</dbReference>
<reference evidence="1" key="1">
    <citation type="journal article" date="2013" name="BMC Genomics">
        <title>Unscrambling butterfly oogenesis.</title>
        <authorList>
            <person name="Carter J.M."/>
            <person name="Baker S.C."/>
            <person name="Pink R."/>
            <person name="Carter D.R."/>
            <person name="Collins A."/>
            <person name="Tomlin J."/>
            <person name="Gibbs M."/>
            <person name="Breuker C.J."/>
        </authorList>
    </citation>
    <scope>NUCLEOTIDE SEQUENCE</scope>
    <source>
        <tissue evidence="1">Ovary</tissue>
    </source>
</reference>